<name>A0A3B0WXY1_9ZZZZ</name>
<evidence type="ECO:0000256" key="2">
    <source>
        <dbReference type="SAM" id="Phobius"/>
    </source>
</evidence>
<dbReference type="GO" id="GO:0044096">
    <property type="term" value="C:type IV pilus"/>
    <property type="evidence" value="ECO:0007669"/>
    <property type="project" value="TreeGrafter"/>
</dbReference>
<organism evidence="3">
    <name type="scientific">hydrothermal vent metagenome</name>
    <dbReference type="NCBI Taxonomy" id="652676"/>
    <lineage>
        <taxon>unclassified sequences</taxon>
        <taxon>metagenomes</taxon>
        <taxon>ecological metagenomes</taxon>
    </lineage>
</organism>
<evidence type="ECO:0000313" key="3">
    <source>
        <dbReference type="EMBL" id="VAW56102.1"/>
    </source>
</evidence>
<gene>
    <name evidence="3" type="ORF">MNBD_GAMMA07-2788</name>
</gene>
<dbReference type="Pfam" id="PF07963">
    <property type="entry name" value="N_methyl"/>
    <property type="match status" value="1"/>
</dbReference>
<dbReference type="InterPro" id="IPR012902">
    <property type="entry name" value="N_methyl_site"/>
</dbReference>
<proteinExistence type="predicted"/>
<dbReference type="PANTHER" id="PTHR30093:SF34">
    <property type="entry name" value="PREPILIN PEPTIDASE-DEPENDENT PROTEIN D"/>
    <property type="match status" value="1"/>
</dbReference>
<dbReference type="GO" id="GO:0043107">
    <property type="term" value="P:type IV pilus-dependent motility"/>
    <property type="evidence" value="ECO:0007669"/>
    <property type="project" value="TreeGrafter"/>
</dbReference>
<dbReference type="GO" id="GO:0015628">
    <property type="term" value="P:protein secretion by the type II secretion system"/>
    <property type="evidence" value="ECO:0007669"/>
    <property type="project" value="InterPro"/>
</dbReference>
<dbReference type="NCBIfam" id="TIGR02532">
    <property type="entry name" value="IV_pilin_GFxxxE"/>
    <property type="match status" value="1"/>
</dbReference>
<dbReference type="InterPro" id="IPR000983">
    <property type="entry name" value="Bac_GSPG_pilin"/>
</dbReference>
<dbReference type="PRINTS" id="PR00813">
    <property type="entry name" value="BCTERIALGSPG"/>
</dbReference>
<keyword evidence="2" id="KW-0812">Transmembrane</keyword>
<dbReference type="EMBL" id="UOFF01000180">
    <property type="protein sequence ID" value="VAW56102.1"/>
    <property type="molecule type" value="Genomic_DNA"/>
</dbReference>
<keyword evidence="2" id="KW-0472">Membrane</keyword>
<dbReference type="Gene3D" id="3.30.700.10">
    <property type="entry name" value="Glycoprotein, Type 4 Pilin"/>
    <property type="match status" value="1"/>
</dbReference>
<reference evidence="3" key="1">
    <citation type="submission" date="2018-06" db="EMBL/GenBank/DDBJ databases">
        <authorList>
            <person name="Zhirakovskaya E."/>
        </authorList>
    </citation>
    <scope>NUCLEOTIDE SEQUENCE</scope>
</reference>
<protein>
    <recommendedName>
        <fullName evidence="4">Type IV pilus biogenesis protein PilE</fullName>
    </recommendedName>
</protein>
<evidence type="ECO:0000256" key="1">
    <source>
        <dbReference type="ARBA" id="ARBA00022481"/>
    </source>
</evidence>
<dbReference type="SUPFAM" id="SSF54523">
    <property type="entry name" value="Pili subunits"/>
    <property type="match status" value="1"/>
</dbReference>
<evidence type="ECO:0008006" key="4">
    <source>
        <dbReference type="Google" id="ProtNLM"/>
    </source>
</evidence>
<sequence>MLRKKKTLGFTLIELMIAVAIIGILAGIAIPAYNGYLSSSHGGVGTNNVDVLRSLEENYKLDTKTYLAGTYVGGNAANAFTKALHWELNNKDKFTYTVTAGSTGDIKTSLKITATCASCGTPLVTEN</sequence>
<keyword evidence="2" id="KW-1133">Transmembrane helix</keyword>
<feature type="transmembrane region" description="Helical" evidence="2">
    <location>
        <begin position="12"/>
        <end position="33"/>
    </location>
</feature>
<dbReference type="AlphaFoldDB" id="A0A3B0WXY1"/>
<dbReference type="PANTHER" id="PTHR30093">
    <property type="entry name" value="GENERAL SECRETION PATHWAY PROTEIN G"/>
    <property type="match status" value="1"/>
</dbReference>
<keyword evidence="1" id="KW-0488">Methylation</keyword>
<dbReference type="GO" id="GO:0015627">
    <property type="term" value="C:type II protein secretion system complex"/>
    <property type="evidence" value="ECO:0007669"/>
    <property type="project" value="InterPro"/>
</dbReference>
<accession>A0A3B0WXY1</accession>
<dbReference type="InterPro" id="IPR045584">
    <property type="entry name" value="Pilin-like"/>
</dbReference>